<keyword evidence="2 6" id="KW-0479">Metal-binding</keyword>
<dbReference type="InterPro" id="IPR034603">
    <property type="entry name" value="Dipeptide_epimerase"/>
</dbReference>
<feature type="active site" description="Proton acceptor; specific for (S)-substrate epimerization" evidence="5">
    <location>
        <position position="269"/>
    </location>
</feature>
<evidence type="ECO:0000313" key="9">
    <source>
        <dbReference type="EMBL" id="SFQ22863.1"/>
    </source>
</evidence>
<dbReference type="SMART" id="SM00922">
    <property type="entry name" value="MR_MLE"/>
    <property type="match status" value="1"/>
</dbReference>
<dbReference type="SFLD" id="SFLDG00180">
    <property type="entry name" value="muconate_cycloisomerase"/>
    <property type="match status" value="1"/>
</dbReference>
<dbReference type="AlphaFoldDB" id="A0A1I5WSX0"/>
<dbReference type="SUPFAM" id="SSF51604">
    <property type="entry name" value="Enolase C-terminal domain-like"/>
    <property type="match status" value="1"/>
</dbReference>
<dbReference type="Gene3D" id="3.20.20.120">
    <property type="entry name" value="Enolase-like C-terminal domain"/>
    <property type="match status" value="1"/>
</dbReference>
<dbReference type="PANTHER" id="PTHR48073">
    <property type="entry name" value="O-SUCCINYLBENZOATE SYNTHASE-RELATED"/>
    <property type="match status" value="1"/>
</dbReference>
<accession>A0A1I5WSX0</accession>
<dbReference type="EMBL" id="FOXS01000002">
    <property type="protein sequence ID" value="SFQ22863.1"/>
    <property type="molecule type" value="Genomic_DNA"/>
</dbReference>
<dbReference type="EC" id="5.1.1.-" evidence="7"/>
<evidence type="ECO:0000256" key="6">
    <source>
        <dbReference type="PIRSR" id="PIRSR634603-3"/>
    </source>
</evidence>
<evidence type="ECO:0000313" key="10">
    <source>
        <dbReference type="Proteomes" id="UP000199029"/>
    </source>
</evidence>
<dbReference type="Pfam" id="PF02746">
    <property type="entry name" value="MR_MLE_N"/>
    <property type="match status" value="1"/>
</dbReference>
<feature type="binding site" evidence="6">
    <location>
        <position position="193"/>
    </location>
    <ligand>
        <name>Mg(2+)</name>
        <dbReference type="ChEBI" id="CHEBI:18420"/>
    </ligand>
</feature>
<evidence type="ECO:0000259" key="8">
    <source>
        <dbReference type="SMART" id="SM00922"/>
    </source>
</evidence>
<evidence type="ECO:0000256" key="5">
    <source>
        <dbReference type="PIRSR" id="PIRSR634603-1"/>
    </source>
</evidence>
<feature type="binding site" evidence="6">
    <location>
        <position position="220"/>
    </location>
    <ligand>
        <name>Mg(2+)</name>
        <dbReference type="ChEBI" id="CHEBI:18420"/>
    </ligand>
</feature>
<proteinExistence type="inferred from homology"/>
<dbReference type="SFLD" id="SFLDF00009">
    <property type="entry name" value="o-succinylbenzoate_synthase"/>
    <property type="match status" value="1"/>
</dbReference>
<dbReference type="PANTHER" id="PTHR48073:SF2">
    <property type="entry name" value="O-SUCCINYLBENZOATE SYNTHASE"/>
    <property type="match status" value="1"/>
</dbReference>
<dbReference type="SUPFAM" id="SSF54826">
    <property type="entry name" value="Enolase N-terminal domain-like"/>
    <property type="match status" value="1"/>
</dbReference>
<reference evidence="10" key="1">
    <citation type="submission" date="2016-10" db="EMBL/GenBank/DDBJ databases">
        <authorList>
            <person name="Varghese N."/>
            <person name="Submissions S."/>
        </authorList>
    </citation>
    <scope>NUCLEOTIDE SEQUENCE [LARGE SCALE GENOMIC DNA]</scope>
    <source>
        <strain evidence="10">OR362-8,ATCC BAA-1266,JCM 13504</strain>
    </source>
</reference>
<feature type="domain" description="Mandelate racemase/muconate lactonizing enzyme C-terminal" evidence="8">
    <location>
        <begin position="144"/>
        <end position="241"/>
    </location>
</feature>
<dbReference type="InterPro" id="IPR036849">
    <property type="entry name" value="Enolase-like_C_sf"/>
</dbReference>
<evidence type="ECO:0000256" key="4">
    <source>
        <dbReference type="ARBA" id="ARBA00023235"/>
    </source>
</evidence>
<dbReference type="GO" id="GO:0006518">
    <property type="term" value="P:peptide metabolic process"/>
    <property type="evidence" value="ECO:0007669"/>
    <property type="project" value="UniProtKB-ARBA"/>
</dbReference>
<dbReference type="STRING" id="1227077.SAMN04515668_1476"/>
<evidence type="ECO:0000256" key="1">
    <source>
        <dbReference type="ARBA" id="ARBA00008031"/>
    </source>
</evidence>
<dbReference type="GO" id="GO:0000287">
    <property type="term" value="F:magnesium ion binding"/>
    <property type="evidence" value="ECO:0007669"/>
    <property type="project" value="UniProtKB-ARBA"/>
</dbReference>
<dbReference type="FunFam" id="3.30.390.10:FF:000009">
    <property type="entry name" value="Hydrophobic dipeptide epimerase"/>
    <property type="match status" value="1"/>
</dbReference>
<comment type="similarity">
    <text evidence="1 7">Belongs to the mandelate racemase/muconate lactonizing enzyme family.</text>
</comment>
<dbReference type="Pfam" id="PF13378">
    <property type="entry name" value="MR_MLE_C"/>
    <property type="match status" value="1"/>
</dbReference>
<dbReference type="OrthoDB" id="9775391at2"/>
<evidence type="ECO:0000256" key="3">
    <source>
        <dbReference type="ARBA" id="ARBA00022842"/>
    </source>
</evidence>
<evidence type="ECO:0000256" key="2">
    <source>
        <dbReference type="ARBA" id="ARBA00022723"/>
    </source>
</evidence>
<comment type="cofactor">
    <cofactor evidence="6 7">
        <name>Mg(2+)</name>
        <dbReference type="ChEBI" id="CHEBI:18420"/>
    </cofactor>
    <text evidence="6 7">Binds 1 Mg(2+) ion per subunit.</text>
</comment>
<keyword evidence="10" id="KW-1185">Reference proteome</keyword>
<dbReference type="GO" id="GO:0016855">
    <property type="term" value="F:racemase and epimerase activity, acting on amino acids and derivatives"/>
    <property type="evidence" value="ECO:0007669"/>
    <property type="project" value="UniProtKB-UniRule"/>
</dbReference>
<dbReference type="InterPro" id="IPR013341">
    <property type="entry name" value="Mandelate_racemase_N_dom"/>
</dbReference>
<keyword evidence="4 7" id="KW-0413">Isomerase</keyword>
<dbReference type="SFLD" id="SFLDS00001">
    <property type="entry name" value="Enolase"/>
    <property type="match status" value="1"/>
</dbReference>
<protein>
    <recommendedName>
        <fullName evidence="7">Dipeptide epimerase</fullName>
        <ecNumber evidence="7">5.1.1.-</ecNumber>
    </recommendedName>
</protein>
<dbReference type="Gene3D" id="3.30.390.10">
    <property type="entry name" value="Enolase-like, N-terminal domain"/>
    <property type="match status" value="1"/>
</dbReference>
<dbReference type="InterPro" id="IPR013342">
    <property type="entry name" value="Mandelate_racemase_C"/>
</dbReference>
<feature type="active site" description="Proton acceptor; specific for (R)-substrate epimerization" evidence="5">
    <location>
        <position position="165"/>
    </location>
</feature>
<keyword evidence="3 6" id="KW-0460">Magnesium</keyword>
<dbReference type="InterPro" id="IPR029017">
    <property type="entry name" value="Enolase-like_N"/>
</dbReference>
<dbReference type="Proteomes" id="UP000199029">
    <property type="component" value="Unassembled WGS sequence"/>
</dbReference>
<dbReference type="CDD" id="cd03319">
    <property type="entry name" value="L-Ala-DL-Glu_epimerase"/>
    <property type="match status" value="1"/>
</dbReference>
<dbReference type="RefSeq" id="WP_092670627.1">
    <property type="nucleotide sequence ID" value="NZ_FOXS01000002.1"/>
</dbReference>
<gene>
    <name evidence="9" type="ORF">SAMN04515668_1476</name>
</gene>
<feature type="binding site" evidence="6">
    <location>
        <position position="245"/>
    </location>
    <ligand>
        <name>Mg(2+)</name>
        <dbReference type="ChEBI" id="CHEBI:18420"/>
    </ligand>
</feature>
<evidence type="ECO:0000256" key="7">
    <source>
        <dbReference type="RuleBase" id="RU366006"/>
    </source>
</evidence>
<dbReference type="InterPro" id="IPR029065">
    <property type="entry name" value="Enolase_C-like"/>
</dbReference>
<organism evidence="9 10">
    <name type="scientific">Hymenobacter arizonensis</name>
    <name type="common">Siccationidurans arizonensis</name>
    <dbReference type="NCBI Taxonomy" id="1227077"/>
    <lineage>
        <taxon>Bacteria</taxon>
        <taxon>Pseudomonadati</taxon>
        <taxon>Bacteroidota</taxon>
        <taxon>Cytophagia</taxon>
        <taxon>Cytophagales</taxon>
        <taxon>Hymenobacteraceae</taxon>
        <taxon>Hymenobacter</taxon>
    </lineage>
</organism>
<sequence length="373" mass="40020">MPNTTIRSIEIFKLFLPLKEPFVISLGPINQVQNVVIRIRTADGCTGYGECSPYLTINGESIDTCYVVAQYLAPALLGHDALDIAGAVAIMNRIIYANNSIKSAFDIALHDVAAQQAGLPLYAFLGGQRNKILTTDMTVSLGPVEKMQADAVLFQQLGFPAIKVKLGETLEADVARIRAIREGIGPTHPLRIDANQGWHTADAALAVLHALAPYNIDHCEEPIARHAFMDLARVSAASPISIMADETCGDEHDAARLIQLGACTQFNIKLGKSGGLHRARKIVDLGAAASIVLQVGGFMESRLGMTAAAHLALSSSAIQHCDFDTPLMYTEDPVVGGIRYLANGVVDVPDTPGLGAAIDEAYLRHAEKREFTR</sequence>
<name>A0A1I5WSX0_HYMAR</name>